<dbReference type="PANTHER" id="PTHR24240">
    <property type="entry name" value="OPSIN"/>
    <property type="match status" value="1"/>
</dbReference>
<evidence type="ECO:0000256" key="7">
    <source>
        <dbReference type="ARBA" id="ARBA00023224"/>
    </source>
</evidence>
<evidence type="ECO:0000256" key="9">
    <source>
        <dbReference type="SAM" id="Phobius"/>
    </source>
</evidence>
<dbReference type="SMART" id="SM01381">
    <property type="entry name" value="7TM_GPCR_Srsx"/>
    <property type="match status" value="1"/>
</dbReference>
<evidence type="ECO:0000313" key="12">
    <source>
        <dbReference type="Proteomes" id="UP001642483"/>
    </source>
</evidence>
<evidence type="ECO:0000256" key="4">
    <source>
        <dbReference type="ARBA" id="ARBA00023040"/>
    </source>
</evidence>
<dbReference type="InterPro" id="IPR000276">
    <property type="entry name" value="GPCR_Rhodpsn"/>
</dbReference>
<feature type="transmembrane region" description="Helical" evidence="9">
    <location>
        <begin position="141"/>
        <end position="162"/>
    </location>
</feature>
<dbReference type="CDD" id="cd00637">
    <property type="entry name" value="7tm_classA_rhodopsin-like"/>
    <property type="match status" value="1"/>
</dbReference>
<evidence type="ECO:0000313" key="11">
    <source>
        <dbReference type="EMBL" id="CAK8693993.1"/>
    </source>
</evidence>
<keyword evidence="12" id="KW-1185">Reference proteome</keyword>
<keyword evidence="5 9" id="KW-0472">Membrane</keyword>
<evidence type="ECO:0000259" key="10">
    <source>
        <dbReference type="PROSITE" id="PS50262"/>
    </source>
</evidence>
<comment type="similarity">
    <text evidence="8">Belongs to the G-protein coupled receptor 1 family.</text>
</comment>
<feature type="transmembrane region" description="Helical" evidence="9">
    <location>
        <begin position="324"/>
        <end position="342"/>
    </location>
</feature>
<keyword evidence="3 9" id="KW-1133">Transmembrane helix</keyword>
<proteinExistence type="inferred from homology"/>
<dbReference type="Gene3D" id="1.20.1070.10">
    <property type="entry name" value="Rhodopsin 7-helix transmembrane proteins"/>
    <property type="match status" value="1"/>
</dbReference>
<comment type="subcellular location">
    <subcellularLocation>
        <location evidence="1">Membrane</location>
        <topology evidence="1">Multi-pass membrane protein</topology>
    </subcellularLocation>
</comment>
<sequence>MEATFDFRSGQSGYTTITNGQSKCRPDMLPLSMPVETTVYDVDNQTGPVASATIVPDPEVQFGSQQVVEVVYLSLLAVVGTLGNLLVISSIVHARRVNEHGNVFVINLAIADILVNGVIIPIIIGNVINGGNVLNTVTCDLIGYVTIITCCCSICNLTFIALNRYWAVVHRASYENYFSPKRVKFMVVFIWTWSTLLAFPTLLGWSDLGYDEKMLHCTWDDTKDISYNIFLITLALVVPLCGIFFSYWRLLRAVVASGKKVRRKSSSSANPDVRSPKSRSLEREMNLTKTLAATILAFMVSWGPYGLCVMVAPSTVSFQLKKIFGWLGITNSSMNFVIYGVMNPGYRAGYKKLLVHLFGSKLQKADHRLRSHGLSTGRSHQPQQQVIQL</sequence>
<name>A0ABP0GSE5_CLALP</name>
<dbReference type="EMBL" id="CAWYQH010000141">
    <property type="protein sequence ID" value="CAK8693993.1"/>
    <property type="molecule type" value="Genomic_DNA"/>
</dbReference>
<evidence type="ECO:0000256" key="6">
    <source>
        <dbReference type="ARBA" id="ARBA00023170"/>
    </source>
</evidence>
<evidence type="ECO:0000256" key="8">
    <source>
        <dbReference type="RuleBase" id="RU000688"/>
    </source>
</evidence>
<feature type="transmembrane region" description="Helical" evidence="9">
    <location>
        <begin position="291"/>
        <end position="312"/>
    </location>
</feature>
<keyword evidence="7 8" id="KW-0807">Transducer</keyword>
<gene>
    <name evidence="11" type="ORF">CVLEPA_LOCUS27270</name>
</gene>
<dbReference type="SUPFAM" id="SSF81321">
    <property type="entry name" value="Family A G protein-coupled receptor-like"/>
    <property type="match status" value="1"/>
</dbReference>
<evidence type="ECO:0000256" key="2">
    <source>
        <dbReference type="ARBA" id="ARBA00022692"/>
    </source>
</evidence>
<keyword evidence="2 8" id="KW-0812">Transmembrane</keyword>
<dbReference type="PROSITE" id="PS00237">
    <property type="entry name" value="G_PROTEIN_RECEP_F1_1"/>
    <property type="match status" value="1"/>
</dbReference>
<dbReference type="Pfam" id="PF00001">
    <property type="entry name" value="7tm_1"/>
    <property type="match status" value="1"/>
</dbReference>
<feature type="transmembrane region" description="Helical" evidence="9">
    <location>
        <begin position="104"/>
        <end position="129"/>
    </location>
</feature>
<dbReference type="InterPro" id="IPR017452">
    <property type="entry name" value="GPCR_Rhodpsn_7TM"/>
</dbReference>
<reference evidence="11 12" key="1">
    <citation type="submission" date="2024-02" db="EMBL/GenBank/DDBJ databases">
        <authorList>
            <person name="Daric V."/>
            <person name="Darras S."/>
        </authorList>
    </citation>
    <scope>NUCLEOTIDE SEQUENCE [LARGE SCALE GENOMIC DNA]</scope>
</reference>
<feature type="transmembrane region" description="Helical" evidence="9">
    <location>
        <begin position="70"/>
        <end position="92"/>
    </location>
</feature>
<accession>A0ABP0GSE5</accession>
<dbReference type="Proteomes" id="UP001642483">
    <property type="component" value="Unassembled WGS sequence"/>
</dbReference>
<feature type="transmembrane region" description="Helical" evidence="9">
    <location>
        <begin position="183"/>
        <end position="205"/>
    </location>
</feature>
<comment type="caution">
    <text evidence="11">The sequence shown here is derived from an EMBL/GenBank/DDBJ whole genome shotgun (WGS) entry which is preliminary data.</text>
</comment>
<dbReference type="PROSITE" id="PS50262">
    <property type="entry name" value="G_PROTEIN_RECEP_F1_2"/>
    <property type="match status" value="1"/>
</dbReference>
<evidence type="ECO:0000256" key="5">
    <source>
        <dbReference type="ARBA" id="ARBA00023136"/>
    </source>
</evidence>
<evidence type="ECO:0000256" key="1">
    <source>
        <dbReference type="ARBA" id="ARBA00004141"/>
    </source>
</evidence>
<keyword evidence="4 8" id="KW-0297">G-protein coupled receptor</keyword>
<feature type="transmembrane region" description="Helical" evidence="9">
    <location>
        <begin position="225"/>
        <end position="250"/>
    </location>
</feature>
<feature type="domain" description="G-protein coupled receptors family 1 profile" evidence="10">
    <location>
        <begin position="83"/>
        <end position="339"/>
    </location>
</feature>
<dbReference type="InterPro" id="IPR050125">
    <property type="entry name" value="GPCR_opsins"/>
</dbReference>
<protein>
    <recommendedName>
        <fullName evidence="10">G-protein coupled receptors family 1 profile domain-containing protein</fullName>
    </recommendedName>
</protein>
<keyword evidence="6 8" id="KW-0675">Receptor</keyword>
<dbReference type="PRINTS" id="PR00237">
    <property type="entry name" value="GPCRRHODOPSN"/>
</dbReference>
<organism evidence="11 12">
    <name type="scientific">Clavelina lepadiformis</name>
    <name type="common">Light-bulb sea squirt</name>
    <name type="synonym">Ascidia lepadiformis</name>
    <dbReference type="NCBI Taxonomy" id="159417"/>
    <lineage>
        <taxon>Eukaryota</taxon>
        <taxon>Metazoa</taxon>
        <taxon>Chordata</taxon>
        <taxon>Tunicata</taxon>
        <taxon>Ascidiacea</taxon>
        <taxon>Aplousobranchia</taxon>
        <taxon>Clavelinidae</taxon>
        <taxon>Clavelina</taxon>
    </lineage>
</organism>
<evidence type="ECO:0000256" key="3">
    <source>
        <dbReference type="ARBA" id="ARBA00022989"/>
    </source>
</evidence>